<proteinExistence type="inferred from homology"/>
<organism evidence="5 6">
    <name type="scientific">Crotalaria pallida</name>
    <name type="common">Smooth rattlebox</name>
    <name type="synonym">Crotalaria striata</name>
    <dbReference type="NCBI Taxonomy" id="3830"/>
    <lineage>
        <taxon>Eukaryota</taxon>
        <taxon>Viridiplantae</taxon>
        <taxon>Streptophyta</taxon>
        <taxon>Embryophyta</taxon>
        <taxon>Tracheophyta</taxon>
        <taxon>Spermatophyta</taxon>
        <taxon>Magnoliopsida</taxon>
        <taxon>eudicotyledons</taxon>
        <taxon>Gunneridae</taxon>
        <taxon>Pentapetalae</taxon>
        <taxon>rosids</taxon>
        <taxon>fabids</taxon>
        <taxon>Fabales</taxon>
        <taxon>Fabaceae</taxon>
        <taxon>Papilionoideae</taxon>
        <taxon>50 kb inversion clade</taxon>
        <taxon>genistoids sensu lato</taxon>
        <taxon>core genistoids</taxon>
        <taxon>Crotalarieae</taxon>
        <taxon>Crotalaria</taxon>
    </lineage>
</organism>
<name>A0AAN9FS54_CROPI</name>
<evidence type="ECO:0000259" key="4">
    <source>
        <dbReference type="Pfam" id="PF00294"/>
    </source>
</evidence>
<dbReference type="GO" id="GO:0005829">
    <property type="term" value="C:cytosol"/>
    <property type="evidence" value="ECO:0007669"/>
    <property type="project" value="TreeGrafter"/>
</dbReference>
<comment type="similarity">
    <text evidence="1">Belongs to the carbohydrate kinase PfkB family.</text>
</comment>
<protein>
    <recommendedName>
        <fullName evidence="4">Carbohydrate kinase PfkB domain-containing protein</fullName>
    </recommendedName>
</protein>
<evidence type="ECO:0000313" key="5">
    <source>
        <dbReference type="EMBL" id="KAK7281562.1"/>
    </source>
</evidence>
<dbReference type="SUPFAM" id="SSF53613">
    <property type="entry name" value="Ribokinase-like"/>
    <property type="match status" value="1"/>
</dbReference>
<dbReference type="EMBL" id="JAYWIO010000002">
    <property type="protein sequence ID" value="KAK7281562.1"/>
    <property type="molecule type" value="Genomic_DNA"/>
</dbReference>
<evidence type="ECO:0000256" key="1">
    <source>
        <dbReference type="ARBA" id="ARBA00010688"/>
    </source>
</evidence>
<reference evidence="5 6" key="1">
    <citation type="submission" date="2024-01" db="EMBL/GenBank/DDBJ databases">
        <title>The genomes of 5 underutilized Papilionoideae crops provide insights into root nodulation and disease resistanc.</title>
        <authorList>
            <person name="Yuan L."/>
        </authorList>
    </citation>
    <scope>NUCLEOTIDE SEQUENCE [LARGE SCALE GENOMIC DNA]</scope>
    <source>
        <strain evidence="5">ZHUSHIDOU_FW_LH</strain>
        <tissue evidence="5">Leaf</tissue>
    </source>
</reference>
<dbReference type="AlphaFoldDB" id="A0AAN9FS54"/>
<dbReference type="Pfam" id="PF00294">
    <property type="entry name" value="PfkB"/>
    <property type="match status" value="2"/>
</dbReference>
<dbReference type="GO" id="GO:0006000">
    <property type="term" value="P:fructose metabolic process"/>
    <property type="evidence" value="ECO:0007669"/>
    <property type="project" value="TreeGrafter"/>
</dbReference>
<sequence>MVTLSRCFSFPIDESSLFETEGFGATSPSLSVADLCSTRQRRSPVLLLRCQSPHRRKPSLMLYLAPRQPSFDSVDTAMTKTVDTSVTETSLLPSPPTPSPIEIRNNKLEMQSVNQRSLIIELDKLLKPLSIPSELCLRVVNYRSLSLVNLLSLEFNLMMFQWVQYSACLTGDSFDEPKKLQNVCEWLISAMQGLDVPNIDPTFAKMRAVKEKRGEHQILKSTFVRKASEFLRNYFASFTEFMMNDKSYFSQQGQLKSPDHADPRFNCRTYAGLLQYLKVVWMNYNLCSRADGEREFLFFRNPSADMLLHESELDIKLIKQAKIFHYGSINLIDEPCKSAHLAALRIAKDSGCILSYDPNLRLALWPSAEAAREGIMSIWDEADVIQEFKGRVAGVKVKPVDRTGAGDAFVGGFVYNIASDQNVLKVIQDFYLTHLGC</sequence>
<dbReference type="PANTHER" id="PTHR43085:SF7">
    <property type="entry name" value="FRUCTOKINASE-7-RELATED"/>
    <property type="match status" value="1"/>
</dbReference>
<dbReference type="Proteomes" id="UP001372338">
    <property type="component" value="Unassembled WGS sequence"/>
</dbReference>
<gene>
    <name evidence="5" type="ORF">RIF29_09666</name>
</gene>
<keyword evidence="6" id="KW-1185">Reference proteome</keyword>
<dbReference type="Gene3D" id="3.40.1190.20">
    <property type="match status" value="2"/>
</dbReference>
<evidence type="ECO:0000256" key="3">
    <source>
        <dbReference type="ARBA" id="ARBA00022777"/>
    </source>
</evidence>
<evidence type="ECO:0000313" key="6">
    <source>
        <dbReference type="Proteomes" id="UP001372338"/>
    </source>
</evidence>
<feature type="domain" description="Carbohydrate kinase PfkB" evidence="4">
    <location>
        <begin position="289"/>
        <end position="385"/>
    </location>
</feature>
<evidence type="ECO:0000256" key="2">
    <source>
        <dbReference type="ARBA" id="ARBA00022679"/>
    </source>
</evidence>
<feature type="domain" description="Carbohydrate kinase PfkB" evidence="4">
    <location>
        <begin position="388"/>
        <end position="425"/>
    </location>
</feature>
<keyword evidence="3" id="KW-0418">Kinase</keyword>
<dbReference type="GO" id="GO:0008865">
    <property type="term" value="F:fructokinase activity"/>
    <property type="evidence" value="ECO:0007669"/>
    <property type="project" value="TreeGrafter"/>
</dbReference>
<dbReference type="PANTHER" id="PTHR43085">
    <property type="entry name" value="HEXOKINASE FAMILY MEMBER"/>
    <property type="match status" value="1"/>
</dbReference>
<dbReference type="InterPro" id="IPR050306">
    <property type="entry name" value="PfkB_Carbo_kinase"/>
</dbReference>
<comment type="caution">
    <text evidence="5">The sequence shown here is derived from an EMBL/GenBank/DDBJ whole genome shotgun (WGS) entry which is preliminary data.</text>
</comment>
<accession>A0AAN9FS54</accession>
<dbReference type="InterPro" id="IPR029056">
    <property type="entry name" value="Ribokinase-like"/>
</dbReference>
<keyword evidence="2" id="KW-0808">Transferase</keyword>
<dbReference type="InterPro" id="IPR011611">
    <property type="entry name" value="PfkB_dom"/>
</dbReference>